<dbReference type="InterPro" id="IPR013083">
    <property type="entry name" value="Znf_RING/FYVE/PHD"/>
</dbReference>
<keyword evidence="3" id="KW-0862">Zinc</keyword>
<evidence type="ECO:0000259" key="5">
    <source>
        <dbReference type="PROSITE" id="PS50089"/>
    </source>
</evidence>
<evidence type="ECO:0000256" key="4">
    <source>
        <dbReference type="PROSITE-ProRule" id="PRU00024"/>
    </source>
</evidence>
<sequence length="131" mass="14694">MAAAEFGGLKEEATCSICLDYLEDPVSIPCGHNFCCSCITDCLEGPDELSCPQCRRVIRKGRLRPKWQLRNIVGKLKEQEALLCEEHKQALVLFCEEDHTPVCVVCERSAQHRAHTVDLIEDAANAYKVCE</sequence>
<evidence type="ECO:0000259" key="6">
    <source>
        <dbReference type="PROSITE" id="PS50119"/>
    </source>
</evidence>
<dbReference type="AlphaFoldDB" id="A0AAV7Q435"/>
<keyword evidence="8" id="KW-1185">Reference proteome</keyword>
<name>A0AAV7Q435_PLEWA</name>
<evidence type="ECO:0000256" key="1">
    <source>
        <dbReference type="ARBA" id="ARBA00022723"/>
    </source>
</evidence>
<dbReference type="PROSITE" id="PS50089">
    <property type="entry name" value="ZF_RING_2"/>
    <property type="match status" value="1"/>
</dbReference>
<dbReference type="InterPro" id="IPR001841">
    <property type="entry name" value="Znf_RING"/>
</dbReference>
<proteinExistence type="predicted"/>
<organism evidence="7 8">
    <name type="scientific">Pleurodeles waltl</name>
    <name type="common">Iberian ribbed newt</name>
    <dbReference type="NCBI Taxonomy" id="8319"/>
    <lineage>
        <taxon>Eukaryota</taxon>
        <taxon>Metazoa</taxon>
        <taxon>Chordata</taxon>
        <taxon>Craniata</taxon>
        <taxon>Vertebrata</taxon>
        <taxon>Euteleostomi</taxon>
        <taxon>Amphibia</taxon>
        <taxon>Batrachia</taxon>
        <taxon>Caudata</taxon>
        <taxon>Salamandroidea</taxon>
        <taxon>Salamandridae</taxon>
        <taxon>Pleurodelinae</taxon>
        <taxon>Pleurodeles</taxon>
    </lineage>
</organism>
<evidence type="ECO:0000313" key="7">
    <source>
        <dbReference type="EMBL" id="KAJ1134317.1"/>
    </source>
</evidence>
<dbReference type="SUPFAM" id="SSF57850">
    <property type="entry name" value="RING/U-box"/>
    <property type="match status" value="1"/>
</dbReference>
<dbReference type="InterPro" id="IPR050143">
    <property type="entry name" value="TRIM/RBCC"/>
</dbReference>
<evidence type="ECO:0000256" key="2">
    <source>
        <dbReference type="ARBA" id="ARBA00022771"/>
    </source>
</evidence>
<dbReference type="EMBL" id="JANPWB010000010">
    <property type="protein sequence ID" value="KAJ1134317.1"/>
    <property type="molecule type" value="Genomic_DNA"/>
</dbReference>
<keyword evidence="2 4" id="KW-0863">Zinc-finger</keyword>
<gene>
    <name evidence="7" type="ORF">NDU88_000769</name>
</gene>
<dbReference type="PROSITE" id="PS00518">
    <property type="entry name" value="ZF_RING_1"/>
    <property type="match status" value="1"/>
</dbReference>
<evidence type="ECO:0000256" key="3">
    <source>
        <dbReference type="ARBA" id="ARBA00022833"/>
    </source>
</evidence>
<protein>
    <submittedName>
        <fullName evidence="7">Uncharacterized protein</fullName>
    </submittedName>
</protein>
<comment type="caution">
    <text evidence="7">The sequence shown here is derived from an EMBL/GenBank/DDBJ whole genome shotgun (WGS) entry which is preliminary data.</text>
</comment>
<evidence type="ECO:0000313" key="8">
    <source>
        <dbReference type="Proteomes" id="UP001066276"/>
    </source>
</evidence>
<dbReference type="PANTHER" id="PTHR24103">
    <property type="entry name" value="E3 UBIQUITIN-PROTEIN LIGASE TRIM"/>
    <property type="match status" value="1"/>
</dbReference>
<feature type="domain" description="B box-type" evidence="6">
    <location>
        <begin position="79"/>
        <end position="120"/>
    </location>
</feature>
<dbReference type="PROSITE" id="PS50119">
    <property type="entry name" value="ZF_BBOX"/>
    <property type="match status" value="1"/>
</dbReference>
<dbReference type="SMART" id="SM00184">
    <property type="entry name" value="RING"/>
    <property type="match status" value="1"/>
</dbReference>
<dbReference type="Pfam" id="PF15227">
    <property type="entry name" value="zf-C3HC4_4"/>
    <property type="match status" value="1"/>
</dbReference>
<dbReference type="Gene3D" id="3.30.40.10">
    <property type="entry name" value="Zinc/RING finger domain, C3HC4 (zinc finger)"/>
    <property type="match status" value="1"/>
</dbReference>
<dbReference type="InterPro" id="IPR017907">
    <property type="entry name" value="Znf_RING_CS"/>
</dbReference>
<keyword evidence="1" id="KW-0479">Metal-binding</keyword>
<dbReference type="GO" id="GO:0008270">
    <property type="term" value="F:zinc ion binding"/>
    <property type="evidence" value="ECO:0007669"/>
    <property type="project" value="UniProtKB-KW"/>
</dbReference>
<dbReference type="InterPro" id="IPR000315">
    <property type="entry name" value="Znf_B-box"/>
</dbReference>
<accession>A0AAV7Q435</accession>
<dbReference type="Pfam" id="PF00643">
    <property type="entry name" value="zf-B_box"/>
    <property type="match status" value="1"/>
</dbReference>
<feature type="domain" description="RING-type" evidence="5">
    <location>
        <begin position="15"/>
        <end position="55"/>
    </location>
</feature>
<dbReference type="Gene3D" id="3.30.160.60">
    <property type="entry name" value="Classic Zinc Finger"/>
    <property type="match status" value="1"/>
</dbReference>
<dbReference type="SUPFAM" id="SSF57845">
    <property type="entry name" value="B-box zinc-binding domain"/>
    <property type="match status" value="1"/>
</dbReference>
<reference evidence="7" key="1">
    <citation type="journal article" date="2022" name="bioRxiv">
        <title>Sequencing and chromosome-scale assembly of the giantPleurodeles waltlgenome.</title>
        <authorList>
            <person name="Brown T."/>
            <person name="Elewa A."/>
            <person name="Iarovenko S."/>
            <person name="Subramanian E."/>
            <person name="Araus A.J."/>
            <person name="Petzold A."/>
            <person name="Susuki M."/>
            <person name="Suzuki K.-i.T."/>
            <person name="Hayashi T."/>
            <person name="Toyoda A."/>
            <person name="Oliveira C."/>
            <person name="Osipova E."/>
            <person name="Leigh N.D."/>
            <person name="Simon A."/>
            <person name="Yun M.H."/>
        </authorList>
    </citation>
    <scope>NUCLEOTIDE SEQUENCE</scope>
    <source>
        <strain evidence="7">20211129_DDA</strain>
        <tissue evidence="7">Liver</tissue>
    </source>
</reference>
<dbReference type="SMART" id="SM00336">
    <property type="entry name" value="BBOX"/>
    <property type="match status" value="1"/>
</dbReference>
<dbReference type="Proteomes" id="UP001066276">
    <property type="component" value="Chromosome 6"/>
</dbReference>